<dbReference type="eggNOG" id="COG3963">
    <property type="taxonomic scope" value="Bacteria"/>
</dbReference>
<accession>U7UQB6</accession>
<keyword evidence="1" id="KW-0812">Transmembrane</keyword>
<dbReference type="GO" id="GO:0000179">
    <property type="term" value="F:rRNA (adenine-N6,N6-)-dimethyltransferase activity"/>
    <property type="evidence" value="ECO:0007669"/>
    <property type="project" value="InterPro"/>
</dbReference>
<dbReference type="Gene3D" id="3.40.50.150">
    <property type="entry name" value="Vaccinia Virus protein VP39"/>
    <property type="match status" value="1"/>
</dbReference>
<dbReference type="InterPro" id="IPR036938">
    <property type="entry name" value="PAP2/HPO_sf"/>
</dbReference>
<dbReference type="SUPFAM" id="SSF48317">
    <property type="entry name" value="Acid phosphatase/Vanadium-dependent haloperoxidase"/>
    <property type="match status" value="1"/>
</dbReference>
<dbReference type="STRING" id="1111454.HMPREF1250_0529"/>
<dbReference type="InterPro" id="IPR020596">
    <property type="entry name" value="rRNA_Ade_Mease_Trfase_CS"/>
</dbReference>
<dbReference type="OrthoDB" id="9805585at2"/>
<feature type="domain" description="Phosphatidic acid phosphatase type 2/haloperoxidase" evidence="2">
    <location>
        <begin position="58"/>
        <end position="144"/>
    </location>
</feature>
<evidence type="ECO:0000259" key="2">
    <source>
        <dbReference type="Pfam" id="PF01569"/>
    </source>
</evidence>
<evidence type="ECO:0000256" key="1">
    <source>
        <dbReference type="SAM" id="Phobius"/>
    </source>
</evidence>
<protein>
    <submittedName>
        <fullName evidence="3">PAP2 family protein</fullName>
    </submittedName>
</protein>
<dbReference type="Pfam" id="PF01569">
    <property type="entry name" value="PAP2"/>
    <property type="match status" value="1"/>
</dbReference>
<feature type="transmembrane region" description="Helical" evidence="1">
    <location>
        <begin position="27"/>
        <end position="47"/>
    </location>
</feature>
<evidence type="ECO:0000313" key="3">
    <source>
        <dbReference type="EMBL" id="ERT61496.1"/>
    </source>
</evidence>
<dbReference type="CDD" id="cd02440">
    <property type="entry name" value="AdoMet_MTases"/>
    <property type="match status" value="1"/>
</dbReference>
<keyword evidence="4" id="KW-1185">Reference proteome</keyword>
<dbReference type="PROSITE" id="PS01131">
    <property type="entry name" value="RRNA_A_DIMETH"/>
    <property type="match status" value="1"/>
</dbReference>
<dbReference type="AlphaFoldDB" id="U7UQB6"/>
<reference evidence="3 4" key="1">
    <citation type="submission" date="2013-09" db="EMBL/GenBank/DDBJ databases">
        <authorList>
            <person name="Durkin A.S."/>
            <person name="Haft D.R."/>
            <person name="McCorrison J."/>
            <person name="Torralba M."/>
            <person name="Gillis M."/>
            <person name="Haft D.H."/>
            <person name="Methe B."/>
            <person name="Sutton G."/>
            <person name="Nelson K.E."/>
        </authorList>
    </citation>
    <scope>NUCLEOTIDE SEQUENCE [LARGE SCALE GENOMIC DNA]</scope>
    <source>
        <strain evidence="3 4">BV3C16-1</strain>
    </source>
</reference>
<sequence length="377" mass="42201">MEMIQLADTQILFWIQNHLVYSQLTPVMIGVSYLEYLWVAIGIGLILRPATRRLGYILFAALIGSVIIGPGVLKHLVMRVRPCFVYPDVMTAVQVASASAYSFPSGHSLASFASAAVLYAGLGRRYGIAALITAGLWPFPAFTCLCIIRQMFWPAPSWESASAVSSGRFRSASATVFGSRLRYNKGGFVMSERFQFFKKFLQAPRKIGSLTPSSRYLTEKMFQDVPWQELRTVVELGAGTGVFTQYIAAHKTGQCRVVVIEQDDVMRRQLMRTYPDFLYGKEAASLPEILRYYGLTDADCIISGLPFAVFGEEEREAVLQAVDHSLAAGGLFVAYQYSTQMYRRFHRVFPSVRLSFTLHNLPPAVIYTCRSFHPLTV</sequence>
<dbReference type="PATRIC" id="fig|1111454.3.peg.643"/>
<comment type="caution">
    <text evidence="3">The sequence shown here is derived from an EMBL/GenBank/DDBJ whole genome shotgun (WGS) entry which is preliminary data.</text>
</comment>
<keyword evidence="1" id="KW-1133">Transmembrane helix</keyword>
<dbReference type="InterPro" id="IPR000326">
    <property type="entry name" value="PAP2/HPO"/>
</dbReference>
<organism evidence="3 4">
    <name type="scientific">Megasphaera vaginalis</name>
    <name type="common">ex Srinivasan et al. 2021</name>
    <dbReference type="NCBI Taxonomy" id="1111454"/>
    <lineage>
        <taxon>Bacteria</taxon>
        <taxon>Bacillati</taxon>
        <taxon>Bacillota</taxon>
        <taxon>Negativicutes</taxon>
        <taxon>Veillonellales</taxon>
        <taxon>Veillonellaceae</taxon>
        <taxon>Megasphaera</taxon>
    </lineage>
</organism>
<proteinExistence type="predicted"/>
<gene>
    <name evidence="3" type="ORF">HMPREF1250_0529</name>
</gene>
<dbReference type="SUPFAM" id="SSF53335">
    <property type="entry name" value="S-adenosyl-L-methionine-dependent methyltransferases"/>
    <property type="match status" value="1"/>
</dbReference>
<name>U7UQB6_9FIRM</name>
<dbReference type="eggNOG" id="COG0671">
    <property type="taxonomic scope" value="Bacteria"/>
</dbReference>
<dbReference type="EMBL" id="AWXA01000009">
    <property type="protein sequence ID" value="ERT61496.1"/>
    <property type="molecule type" value="Genomic_DNA"/>
</dbReference>
<dbReference type="Proteomes" id="UP000017090">
    <property type="component" value="Unassembled WGS sequence"/>
</dbReference>
<dbReference type="InterPro" id="IPR029063">
    <property type="entry name" value="SAM-dependent_MTases_sf"/>
</dbReference>
<feature type="transmembrane region" description="Helical" evidence="1">
    <location>
        <begin position="126"/>
        <end position="148"/>
    </location>
</feature>
<feature type="transmembrane region" description="Helical" evidence="1">
    <location>
        <begin position="54"/>
        <end position="73"/>
    </location>
</feature>
<evidence type="ECO:0000313" key="4">
    <source>
        <dbReference type="Proteomes" id="UP000017090"/>
    </source>
</evidence>
<keyword evidence="1" id="KW-0472">Membrane</keyword>